<proteinExistence type="predicted"/>
<dbReference type="Proteomes" id="UP000507954">
    <property type="component" value="Unassembled WGS sequence"/>
</dbReference>
<evidence type="ECO:0000313" key="1">
    <source>
        <dbReference type="EMBL" id="VTZ59216.1"/>
    </source>
</evidence>
<protein>
    <submittedName>
        <fullName evidence="1">Uncharacterized protein</fullName>
    </submittedName>
</protein>
<gene>
    <name evidence="1" type="ORF">EMEDMD4_1010025</name>
</gene>
<organism evidence="1 2">
    <name type="scientific">Sinorhizobium medicae</name>
    <dbReference type="NCBI Taxonomy" id="110321"/>
    <lineage>
        <taxon>Bacteria</taxon>
        <taxon>Pseudomonadati</taxon>
        <taxon>Pseudomonadota</taxon>
        <taxon>Alphaproteobacteria</taxon>
        <taxon>Hyphomicrobiales</taxon>
        <taxon>Rhizobiaceae</taxon>
        <taxon>Sinorhizobium/Ensifer group</taxon>
        <taxon>Sinorhizobium</taxon>
    </lineage>
</organism>
<dbReference type="AlphaFoldDB" id="A0A508WT62"/>
<accession>A0A508WT62</accession>
<dbReference type="EMBL" id="CABFNB010000004">
    <property type="protein sequence ID" value="VTZ59216.1"/>
    <property type="molecule type" value="Genomic_DNA"/>
</dbReference>
<name>A0A508WT62_9HYPH</name>
<evidence type="ECO:0000313" key="2">
    <source>
        <dbReference type="Proteomes" id="UP000507954"/>
    </source>
</evidence>
<reference evidence="1 2" key="1">
    <citation type="submission" date="2019-06" db="EMBL/GenBank/DDBJ databases">
        <authorList>
            <person name="Le Quere A."/>
            <person name="Colella S."/>
        </authorList>
    </citation>
    <scope>NUCLEOTIDE SEQUENCE [LARGE SCALE GENOMIC DNA]</scope>
    <source>
        <strain evidence="1">EmedicaeMD41</strain>
    </source>
</reference>
<sequence length="48" mass="5585">MHRDGRLFPGQHAMKPISTRQLYRIGPRTLESVSLKLNRLGIPFLLRL</sequence>